<keyword evidence="1" id="KW-0732">Signal</keyword>
<evidence type="ECO:0000256" key="1">
    <source>
        <dbReference type="SAM" id="SignalP"/>
    </source>
</evidence>
<proteinExistence type="predicted"/>
<evidence type="ECO:0000313" key="2">
    <source>
        <dbReference type="Proteomes" id="UP000887560"/>
    </source>
</evidence>
<feature type="chain" id="PRO_5038011830" evidence="1">
    <location>
        <begin position="25"/>
        <end position="465"/>
    </location>
</feature>
<protein>
    <submittedName>
        <fullName evidence="3">Uncharacterized protein</fullName>
    </submittedName>
</protein>
<sequence length="465" mass="55102">MKINFFVLLFIAIISSLNINTVKCHRIVTRGYYYERPSGPYYGHVAEEETFVPDVVDFIKKFNGRIKKSTIEAPHAIFENLPKESKKIKDWLDAKTVNKWEDQPEVSSAFEKIRGEMEKVYSVSEWEKPIQEGKDKGKVKQKQLWHKALFLLDALLQLYDKVLSELTSLVDKNNEQVINEFTLKKDEFFSEIVEKIKLYHEKINREDKVTDAAETIYAFPKLFRDWLRQKTSDWKEQPEATKAFNYIKEEITKSYSLEEEITRLNAQRNWPYHLFLLHTLFEFFESIFAEARKQISSKNNAVINQICDEKLSEKESEKCVDWLNNQSKILEKCNVKIETVFSARYKNLLDKWEDYSKNIKGIFEVEIVAGDAPAPAPTPEAPKVRKVIKVRGRGHVKDYYPESYEYTSDEYIYDNPRRYGRPPLHRGYRYMPDDHSYEVKGKYHLKSRPNHTEYRHQATYKYKGK</sequence>
<evidence type="ECO:0000313" key="3">
    <source>
        <dbReference type="WBParaSite" id="scf7180000417705.g1668"/>
    </source>
</evidence>
<name>A0A915NIE2_9BILA</name>
<dbReference type="WBParaSite" id="scf7180000417705.g1668">
    <property type="protein sequence ID" value="scf7180000417705.g1668"/>
    <property type="gene ID" value="scf7180000417705.g1668"/>
</dbReference>
<accession>A0A915NIE2</accession>
<organism evidence="2 3">
    <name type="scientific">Meloidogyne floridensis</name>
    <dbReference type="NCBI Taxonomy" id="298350"/>
    <lineage>
        <taxon>Eukaryota</taxon>
        <taxon>Metazoa</taxon>
        <taxon>Ecdysozoa</taxon>
        <taxon>Nematoda</taxon>
        <taxon>Chromadorea</taxon>
        <taxon>Rhabditida</taxon>
        <taxon>Tylenchina</taxon>
        <taxon>Tylenchomorpha</taxon>
        <taxon>Tylenchoidea</taxon>
        <taxon>Meloidogynidae</taxon>
        <taxon>Meloidogyninae</taxon>
        <taxon>Meloidogyne</taxon>
    </lineage>
</organism>
<dbReference type="Proteomes" id="UP000887560">
    <property type="component" value="Unplaced"/>
</dbReference>
<keyword evidence="2" id="KW-1185">Reference proteome</keyword>
<feature type="signal peptide" evidence="1">
    <location>
        <begin position="1"/>
        <end position="24"/>
    </location>
</feature>
<dbReference type="AlphaFoldDB" id="A0A915NIE2"/>
<reference evidence="3" key="1">
    <citation type="submission" date="2022-11" db="UniProtKB">
        <authorList>
            <consortium name="WormBaseParasite"/>
        </authorList>
    </citation>
    <scope>IDENTIFICATION</scope>
</reference>